<dbReference type="PANTHER" id="PTHR25466:SF14">
    <property type="entry name" value="BUTYROPHILIN SUBFAMILY 2 MEMBER A2-LIKE-RELATED"/>
    <property type="match status" value="1"/>
</dbReference>
<gene>
    <name evidence="12" type="ORF">CRENBAI_010414</name>
</gene>
<protein>
    <recommendedName>
        <fullName evidence="11">Ig-like domain-containing protein</fullName>
    </recommendedName>
</protein>
<dbReference type="PANTHER" id="PTHR25466">
    <property type="entry name" value="T-LYMPHOCYTE ACTIVATION ANTIGEN"/>
    <property type="match status" value="1"/>
</dbReference>
<dbReference type="InterPro" id="IPR013783">
    <property type="entry name" value="Ig-like_fold"/>
</dbReference>
<dbReference type="GO" id="GO:0042102">
    <property type="term" value="P:positive regulation of T cell proliferation"/>
    <property type="evidence" value="ECO:0007669"/>
    <property type="project" value="TreeGrafter"/>
</dbReference>
<dbReference type="Gene3D" id="2.60.40.10">
    <property type="entry name" value="Immunoglobulins"/>
    <property type="match status" value="1"/>
</dbReference>
<dbReference type="InterPro" id="IPR051713">
    <property type="entry name" value="T-cell_Activation_Regulation"/>
</dbReference>
<dbReference type="Proteomes" id="UP001311232">
    <property type="component" value="Unassembled WGS sequence"/>
</dbReference>
<comment type="caution">
    <text evidence="12">The sequence shown here is derived from an EMBL/GenBank/DDBJ whole genome shotgun (WGS) entry which is preliminary data.</text>
</comment>
<evidence type="ECO:0000259" key="11">
    <source>
        <dbReference type="PROSITE" id="PS50835"/>
    </source>
</evidence>
<keyword evidence="3" id="KW-0812">Transmembrane</keyword>
<keyword evidence="7" id="KW-1015">Disulfide bond</keyword>
<dbReference type="GO" id="GO:0009897">
    <property type="term" value="C:external side of plasma membrane"/>
    <property type="evidence" value="ECO:0007669"/>
    <property type="project" value="TreeGrafter"/>
</dbReference>
<evidence type="ECO:0000256" key="4">
    <source>
        <dbReference type="ARBA" id="ARBA00022729"/>
    </source>
</evidence>
<dbReference type="GO" id="GO:0042130">
    <property type="term" value="P:negative regulation of T cell proliferation"/>
    <property type="evidence" value="ECO:0007669"/>
    <property type="project" value="TreeGrafter"/>
</dbReference>
<evidence type="ECO:0000256" key="3">
    <source>
        <dbReference type="ARBA" id="ARBA00022692"/>
    </source>
</evidence>
<evidence type="ECO:0000256" key="10">
    <source>
        <dbReference type="ARBA" id="ARBA00023319"/>
    </source>
</evidence>
<keyword evidence="9" id="KW-0325">Glycoprotein</keyword>
<keyword evidence="8" id="KW-0675">Receptor</keyword>
<dbReference type="PROSITE" id="PS50835">
    <property type="entry name" value="IG_LIKE"/>
    <property type="match status" value="1"/>
</dbReference>
<dbReference type="GO" id="GO:0031295">
    <property type="term" value="P:T cell costimulation"/>
    <property type="evidence" value="ECO:0007669"/>
    <property type="project" value="TreeGrafter"/>
</dbReference>
<name>A0AAV9QTU6_9TELE</name>
<dbReference type="AlphaFoldDB" id="A0AAV9QTU6"/>
<evidence type="ECO:0000256" key="1">
    <source>
        <dbReference type="ARBA" id="ARBA00004251"/>
    </source>
</evidence>
<feature type="domain" description="Ig-like" evidence="11">
    <location>
        <begin position="1"/>
        <end position="101"/>
    </location>
</feature>
<keyword evidence="13" id="KW-1185">Reference proteome</keyword>
<dbReference type="EMBL" id="JAHHUM010002901">
    <property type="protein sequence ID" value="KAK5600051.1"/>
    <property type="molecule type" value="Genomic_DNA"/>
</dbReference>
<dbReference type="SUPFAM" id="SSF48726">
    <property type="entry name" value="Immunoglobulin"/>
    <property type="match status" value="1"/>
</dbReference>
<dbReference type="InterPro" id="IPR036179">
    <property type="entry name" value="Ig-like_dom_sf"/>
</dbReference>
<evidence type="ECO:0000256" key="9">
    <source>
        <dbReference type="ARBA" id="ARBA00023180"/>
    </source>
</evidence>
<dbReference type="GO" id="GO:0007166">
    <property type="term" value="P:cell surface receptor signaling pathway"/>
    <property type="evidence" value="ECO:0007669"/>
    <property type="project" value="TreeGrafter"/>
</dbReference>
<comment type="subcellular location">
    <subcellularLocation>
        <location evidence="1">Cell membrane</location>
        <topology evidence="1">Single-pass type I membrane protein</topology>
    </subcellularLocation>
</comment>
<keyword evidence="6" id="KW-0472">Membrane</keyword>
<proteinExistence type="predicted"/>
<evidence type="ECO:0000256" key="5">
    <source>
        <dbReference type="ARBA" id="ARBA00022989"/>
    </source>
</evidence>
<evidence type="ECO:0000256" key="6">
    <source>
        <dbReference type="ARBA" id="ARBA00023136"/>
    </source>
</evidence>
<dbReference type="GO" id="GO:0071222">
    <property type="term" value="P:cellular response to lipopolysaccharide"/>
    <property type="evidence" value="ECO:0007669"/>
    <property type="project" value="TreeGrafter"/>
</dbReference>
<keyword evidence="4" id="KW-0732">Signal</keyword>
<evidence type="ECO:0000256" key="8">
    <source>
        <dbReference type="ARBA" id="ARBA00023170"/>
    </source>
</evidence>
<dbReference type="GO" id="GO:0006955">
    <property type="term" value="P:immune response"/>
    <property type="evidence" value="ECO:0007669"/>
    <property type="project" value="TreeGrafter"/>
</dbReference>
<keyword evidence="5" id="KW-1133">Transmembrane helix</keyword>
<keyword evidence="2" id="KW-1003">Cell membrane</keyword>
<sequence>MEMEKQVEVDSGVGVLLPFKTRVRLPEDATVEWRDSRDKKVHVHENGSDHPKEQNQFYITRTKMNEDMLRTGDLSLTLKHPTYADSSIYTCIVSSREENILMKKQRPRSFQNPPEPGLRGPEALAPLTFQTVLQSAVLEGSESLLSFRTTSNISMFCCVTVIWDQNHHLKVVRSTLPEPGQVVRETLLFTEGCEDQEEADGLRRTQRASCSFGLKGRPHFP</sequence>
<evidence type="ECO:0000313" key="12">
    <source>
        <dbReference type="EMBL" id="KAK5600051.1"/>
    </source>
</evidence>
<reference evidence="12 13" key="1">
    <citation type="submission" date="2021-06" db="EMBL/GenBank/DDBJ databases">
        <authorList>
            <person name="Palmer J.M."/>
        </authorList>
    </citation>
    <scope>NUCLEOTIDE SEQUENCE [LARGE SCALE GENOMIC DNA]</scope>
    <source>
        <strain evidence="12 13">MEX-2019</strain>
        <tissue evidence="12">Muscle</tissue>
    </source>
</reference>
<dbReference type="InterPro" id="IPR007110">
    <property type="entry name" value="Ig-like_dom"/>
</dbReference>
<keyword evidence="10" id="KW-0393">Immunoglobulin domain</keyword>
<evidence type="ECO:0000313" key="13">
    <source>
        <dbReference type="Proteomes" id="UP001311232"/>
    </source>
</evidence>
<organism evidence="12 13">
    <name type="scientific">Crenichthys baileyi</name>
    <name type="common">White River springfish</name>
    <dbReference type="NCBI Taxonomy" id="28760"/>
    <lineage>
        <taxon>Eukaryota</taxon>
        <taxon>Metazoa</taxon>
        <taxon>Chordata</taxon>
        <taxon>Craniata</taxon>
        <taxon>Vertebrata</taxon>
        <taxon>Euteleostomi</taxon>
        <taxon>Actinopterygii</taxon>
        <taxon>Neopterygii</taxon>
        <taxon>Teleostei</taxon>
        <taxon>Neoteleostei</taxon>
        <taxon>Acanthomorphata</taxon>
        <taxon>Ovalentaria</taxon>
        <taxon>Atherinomorphae</taxon>
        <taxon>Cyprinodontiformes</taxon>
        <taxon>Goodeidae</taxon>
        <taxon>Crenichthys</taxon>
    </lineage>
</organism>
<evidence type="ECO:0000256" key="7">
    <source>
        <dbReference type="ARBA" id="ARBA00023157"/>
    </source>
</evidence>
<accession>A0AAV9QTU6</accession>
<evidence type="ECO:0000256" key="2">
    <source>
        <dbReference type="ARBA" id="ARBA00022475"/>
    </source>
</evidence>